<gene>
    <name evidence="8" type="ORF">JEQ17_12170</name>
</gene>
<keyword evidence="2 7" id="KW-0349">Heme</keyword>
<dbReference type="Pfam" id="PF00067">
    <property type="entry name" value="p450"/>
    <property type="match status" value="1"/>
</dbReference>
<dbReference type="PANTHER" id="PTHR46696">
    <property type="entry name" value="P450, PUTATIVE (EUROFUNG)-RELATED"/>
    <property type="match status" value="1"/>
</dbReference>
<dbReference type="Proteomes" id="UP000595636">
    <property type="component" value="Chromosome"/>
</dbReference>
<dbReference type="GO" id="GO:0016705">
    <property type="term" value="F:oxidoreductase activity, acting on paired donors, with incorporation or reduction of molecular oxygen"/>
    <property type="evidence" value="ECO:0007669"/>
    <property type="project" value="InterPro"/>
</dbReference>
<evidence type="ECO:0000256" key="2">
    <source>
        <dbReference type="ARBA" id="ARBA00022617"/>
    </source>
</evidence>
<dbReference type="EMBL" id="CP066831">
    <property type="protein sequence ID" value="QQM40154.1"/>
    <property type="molecule type" value="Genomic_DNA"/>
</dbReference>
<dbReference type="InterPro" id="IPR002397">
    <property type="entry name" value="Cyt_P450_B"/>
</dbReference>
<dbReference type="FunFam" id="1.10.630.10:FF:000018">
    <property type="entry name" value="Cytochrome P450 monooxygenase"/>
    <property type="match status" value="1"/>
</dbReference>
<keyword evidence="4 7" id="KW-0560">Oxidoreductase</keyword>
<keyword evidence="9" id="KW-1185">Reference proteome</keyword>
<evidence type="ECO:0000256" key="3">
    <source>
        <dbReference type="ARBA" id="ARBA00022723"/>
    </source>
</evidence>
<keyword evidence="5 7" id="KW-0408">Iron</keyword>
<keyword evidence="6 7" id="KW-0503">Monooxygenase</keyword>
<dbReference type="RefSeq" id="WP_200395279.1">
    <property type="nucleotide sequence ID" value="NZ_CP066831.1"/>
</dbReference>
<dbReference type="AlphaFoldDB" id="A0A7T7I344"/>
<proteinExistence type="inferred from homology"/>
<dbReference type="CDD" id="cd11030">
    <property type="entry name" value="CYP105-like"/>
    <property type="match status" value="1"/>
</dbReference>
<dbReference type="SUPFAM" id="SSF48264">
    <property type="entry name" value="Cytochrome P450"/>
    <property type="match status" value="1"/>
</dbReference>
<evidence type="ECO:0000313" key="9">
    <source>
        <dbReference type="Proteomes" id="UP000595636"/>
    </source>
</evidence>
<dbReference type="PANTHER" id="PTHR46696:SF1">
    <property type="entry name" value="CYTOCHROME P450 YJIB-RELATED"/>
    <property type="match status" value="1"/>
</dbReference>
<evidence type="ECO:0000256" key="6">
    <source>
        <dbReference type="ARBA" id="ARBA00023033"/>
    </source>
</evidence>
<dbReference type="PRINTS" id="PR00385">
    <property type="entry name" value="P450"/>
</dbReference>
<dbReference type="PROSITE" id="PS00086">
    <property type="entry name" value="CYTOCHROME_P450"/>
    <property type="match status" value="1"/>
</dbReference>
<reference evidence="8 9" key="1">
    <citation type="submission" date="2020-12" db="EMBL/GenBank/DDBJ databases">
        <title>A novel species.</title>
        <authorList>
            <person name="Li K."/>
        </authorList>
    </citation>
    <scope>NUCLEOTIDE SEQUENCE [LARGE SCALE GENOMIC DNA]</scope>
    <source>
        <strain evidence="8 9">ZYC-3</strain>
    </source>
</reference>
<comment type="similarity">
    <text evidence="1 7">Belongs to the cytochrome P450 family.</text>
</comment>
<protein>
    <submittedName>
        <fullName evidence="8">Cytochrome P450</fullName>
    </submittedName>
</protein>
<keyword evidence="3 7" id="KW-0479">Metal-binding</keyword>
<dbReference type="PRINTS" id="PR00359">
    <property type="entry name" value="BP450"/>
</dbReference>
<evidence type="ECO:0000256" key="1">
    <source>
        <dbReference type="ARBA" id="ARBA00010617"/>
    </source>
</evidence>
<dbReference type="GO" id="GO:0005506">
    <property type="term" value="F:iron ion binding"/>
    <property type="evidence" value="ECO:0007669"/>
    <property type="project" value="InterPro"/>
</dbReference>
<evidence type="ECO:0000256" key="4">
    <source>
        <dbReference type="ARBA" id="ARBA00023002"/>
    </source>
</evidence>
<accession>A0A7T7I344</accession>
<dbReference type="Gene3D" id="1.10.630.10">
    <property type="entry name" value="Cytochrome P450"/>
    <property type="match status" value="1"/>
</dbReference>
<dbReference type="InterPro" id="IPR017972">
    <property type="entry name" value="Cyt_P450_CS"/>
</dbReference>
<dbReference type="GO" id="GO:0004497">
    <property type="term" value="F:monooxygenase activity"/>
    <property type="evidence" value="ECO:0007669"/>
    <property type="project" value="UniProtKB-KW"/>
</dbReference>
<dbReference type="GO" id="GO:0020037">
    <property type="term" value="F:heme binding"/>
    <property type="evidence" value="ECO:0007669"/>
    <property type="project" value="InterPro"/>
</dbReference>
<dbReference type="KEGG" id="slf:JEQ17_12170"/>
<dbReference type="InterPro" id="IPR036396">
    <property type="entry name" value="Cyt_P450_sf"/>
</dbReference>
<evidence type="ECO:0000313" key="8">
    <source>
        <dbReference type="EMBL" id="QQM40154.1"/>
    </source>
</evidence>
<sequence length="414" mass="44761">MAETLAGAASDAAEAMPEFPMPRAAGCPFAPPPAVEELRERNPIGKVRIWDGSTPWMITGHALQRALLTDPRVSANDKSPGSFPFVTAYRQEIAKYTPELIVNTDAPEHTRLRRMVNGPFLVKRIEAMRAPIQKIVDGLIDDMLAGPNPADLLTALALPVPSLVISELLGVPYADHEFFQENSSLALDRAAAPEDSRAASNALSSYLDDLLGKKLTDPGDDVLSEMAGRVEAGEMSRSEAVHMGVAMLIAGHETTATMISLGTLVLLENPEQLALVRDSEDPKVVAGAVEELLRYLSIVQVGLRRVATEDIEIGGQVIRAGDGLIVDLHAANWDPEAFPGADQVDVTRPARKHNAFGYGPHQCLGQSLARLELQVVYGTLYRRVPTLRLAARVEDLDFDHDGTTYGVASLPVTW</sequence>
<evidence type="ECO:0000256" key="5">
    <source>
        <dbReference type="ARBA" id="ARBA00023004"/>
    </source>
</evidence>
<name>A0A7T7I344_9ACTN</name>
<evidence type="ECO:0000256" key="7">
    <source>
        <dbReference type="RuleBase" id="RU000461"/>
    </source>
</evidence>
<dbReference type="InterPro" id="IPR001128">
    <property type="entry name" value="Cyt_P450"/>
</dbReference>
<organism evidence="8 9">
    <name type="scientific">Streptomyces liliifuscus</name>
    <dbReference type="NCBI Taxonomy" id="2797636"/>
    <lineage>
        <taxon>Bacteria</taxon>
        <taxon>Bacillati</taxon>
        <taxon>Actinomycetota</taxon>
        <taxon>Actinomycetes</taxon>
        <taxon>Kitasatosporales</taxon>
        <taxon>Streptomycetaceae</taxon>
        <taxon>Streptomyces</taxon>
    </lineage>
</organism>